<name>A0A2I0CUR3_9PSED</name>
<dbReference type="AlphaFoldDB" id="A0A2I0CUR3"/>
<dbReference type="RefSeq" id="WP_101192318.1">
    <property type="nucleotide sequence ID" value="NZ_PIYS01000001.1"/>
</dbReference>
<reference evidence="2" key="1">
    <citation type="submission" date="2017-12" db="EMBL/GenBank/DDBJ databases">
        <authorList>
            <person name="Yu X.-Y."/>
        </authorList>
    </citation>
    <scope>NUCLEOTIDE SEQUENCE [LARGE SCALE GENOMIC DNA]</scope>
    <source>
        <strain evidence="2">ZYSR67-Z</strain>
    </source>
</reference>
<evidence type="ECO:0000313" key="1">
    <source>
        <dbReference type="EMBL" id="PKF73322.1"/>
    </source>
</evidence>
<dbReference type="Proteomes" id="UP000242861">
    <property type="component" value="Unassembled WGS sequence"/>
</dbReference>
<evidence type="ECO:0000313" key="2">
    <source>
        <dbReference type="Proteomes" id="UP000242861"/>
    </source>
</evidence>
<comment type="caution">
    <text evidence="1">The sequence shown here is derived from an EMBL/GenBank/DDBJ whole genome shotgun (WGS) entry which is preliminary data.</text>
</comment>
<dbReference type="EMBL" id="PIYS01000001">
    <property type="protein sequence ID" value="PKF73322.1"/>
    <property type="molecule type" value="Genomic_DNA"/>
</dbReference>
<sequence length="466" mass="52257">MTLDAMRLEVPEIHEHESLDLHNLLEQLADLPRQASSETLETLLGRLFQLNRRELTLLERQRILQSFTEHYRLQAQAFAEQPPCPLFIRLCLELAAGFKRLLLQILQGRQPSRPHLAWCLYMAEYFVAQSLLRHYQLYQEPPGSLWHDCHLLYWLGERQHCLDEPVAAAFQPAAAGNLRGLYQQSLLLALSNPFQLENGQCLQLFAALAPLAELARLQPWEADDDSEGLLIDLGAEQPQLLGESDAAAEPATLRRLELGALLVALDEPTPLQSASQRQLLEQARPHWQGQQARRHPRSEQSSPCNLFCGIAAIHAQLLEQRPLHLTAQLLDASAGGARLLCHADHAAQLPIGQLLLLQHNNSQTLALLRWRHQSGSGLHLGLRYLKGLPRPVWLRRAPSAKTHPGILQSTPANGGWHHGLWLAQGDFASEENLWLQLQGNHHQAIVQLPPANLDSGQVARHPLKLA</sequence>
<accession>A0A2I0CUR3</accession>
<proteinExistence type="predicted"/>
<gene>
    <name evidence="1" type="ORF">CW360_00115</name>
</gene>
<organism evidence="1 2">
    <name type="scientific">Pseudomonas fluvialis</name>
    <dbReference type="NCBI Taxonomy" id="1793966"/>
    <lineage>
        <taxon>Bacteria</taxon>
        <taxon>Pseudomonadati</taxon>
        <taxon>Pseudomonadota</taxon>
        <taxon>Gammaproteobacteria</taxon>
        <taxon>Pseudomonadales</taxon>
        <taxon>Pseudomonadaceae</taxon>
        <taxon>Pseudomonas</taxon>
    </lineage>
</organism>
<protein>
    <submittedName>
        <fullName evidence="1">Pilus assembly protein PilZ</fullName>
    </submittedName>
</protein>